<evidence type="ECO:0000256" key="1">
    <source>
        <dbReference type="SAM" id="MobiDB-lite"/>
    </source>
</evidence>
<proteinExistence type="predicted"/>
<reference evidence="2 3" key="1">
    <citation type="submission" date="2015-08" db="EMBL/GenBank/DDBJ databases">
        <title>Genome sequencing of Penicillium nordicum.</title>
        <authorList>
            <person name="Nguyen H.D."/>
            <person name="Seifert K.A."/>
        </authorList>
    </citation>
    <scope>NUCLEOTIDE SEQUENCE [LARGE SCALE GENOMIC DNA]</scope>
    <source>
        <strain evidence="2 3">DAOMC 185683</strain>
    </source>
</reference>
<gene>
    <name evidence="2" type="ORF">ACN38_g1638</name>
</gene>
<comment type="caution">
    <text evidence="2">The sequence shown here is derived from an EMBL/GenBank/DDBJ whole genome shotgun (WGS) entry which is preliminary data.</text>
</comment>
<name>A0A0M8PGU4_9EURO</name>
<keyword evidence="3" id="KW-1185">Reference proteome</keyword>
<feature type="region of interest" description="Disordered" evidence="1">
    <location>
        <begin position="62"/>
        <end position="137"/>
    </location>
</feature>
<feature type="compositionally biased region" description="Basic and acidic residues" evidence="1">
    <location>
        <begin position="92"/>
        <end position="130"/>
    </location>
</feature>
<organism evidence="2 3">
    <name type="scientific">Penicillium nordicum</name>
    <dbReference type="NCBI Taxonomy" id="229535"/>
    <lineage>
        <taxon>Eukaryota</taxon>
        <taxon>Fungi</taxon>
        <taxon>Dikarya</taxon>
        <taxon>Ascomycota</taxon>
        <taxon>Pezizomycotina</taxon>
        <taxon>Eurotiomycetes</taxon>
        <taxon>Eurotiomycetidae</taxon>
        <taxon>Eurotiales</taxon>
        <taxon>Aspergillaceae</taxon>
        <taxon>Penicillium</taxon>
    </lineage>
</organism>
<protein>
    <submittedName>
        <fullName evidence="2">Uncharacterized protein</fullName>
    </submittedName>
</protein>
<dbReference type="Proteomes" id="UP000037696">
    <property type="component" value="Unassembled WGS sequence"/>
</dbReference>
<evidence type="ECO:0000313" key="2">
    <source>
        <dbReference type="EMBL" id="KOS47380.1"/>
    </source>
</evidence>
<dbReference type="AlphaFoldDB" id="A0A0M8PGU4"/>
<evidence type="ECO:0000313" key="3">
    <source>
        <dbReference type="Proteomes" id="UP000037696"/>
    </source>
</evidence>
<accession>A0A0M8PGU4</accession>
<dbReference type="EMBL" id="LHQQ01000017">
    <property type="protein sequence ID" value="KOS47380.1"/>
    <property type="molecule type" value="Genomic_DNA"/>
</dbReference>
<sequence length="137" mass="14888">MPGRLFVVTGAAGTGKSHVLFLLSIIQAKRGNFEYPVHPKDFDGSWLPTFTSDVKSTVGENEVPEKKMVKGMVSVNLTTPTLNSSSPSDNSSSDRKKKDDKKRSHDKSGGQSHNKKDSNDSSSKDKKEAETAEEAAF</sequence>